<accession>A0A507C3Q5</accession>
<protein>
    <submittedName>
        <fullName evidence="16">Uncharacterized protein</fullName>
    </submittedName>
</protein>
<dbReference type="InterPro" id="IPR033699">
    <property type="entry name" value="POLO_box_Plk4_1"/>
</dbReference>
<proteinExistence type="predicted"/>
<feature type="cross-link" description="Glycyl lysine isopeptide (Lys-Gly) (interchain with G-Cter in SUMO2)" evidence="10">
    <location>
        <position position="188"/>
    </location>
</feature>
<keyword evidence="4" id="KW-0808">Transferase</keyword>
<reference evidence="16 17" key="1">
    <citation type="journal article" date="2019" name="Sci. Rep.">
        <title>Comparative genomics of chytrid fungi reveal insights into the obligate biotrophic and pathogenic lifestyle of Synchytrium endobioticum.</title>
        <authorList>
            <person name="van de Vossenberg B.T.L.H."/>
            <person name="Warris S."/>
            <person name="Nguyen H.D.T."/>
            <person name="van Gent-Pelzer M.P.E."/>
            <person name="Joly D.L."/>
            <person name="van de Geest H.C."/>
            <person name="Bonants P.J.M."/>
            <person name="Smith D.S."/>
            <person name="Levesque C.A."/>
            <person name="van der Lee T.A.J."/>
        </authorList>
    </citation>
    <scope>NUCLEOTIDE SEQUENCE [LARGE SCALE GENOMIC DNA]</scope>
    <source>
        <strain evidence="16 17">JEL517</strain>
    </source>
</reference>
<feature type="compositionally biased region" description="Low complexity" evidence="12">
    <location>
        <begin position="694"/>
        <end position="712"/>
    </location>
</feature>
<evidence type="ECO:0000259" key="14">
    <source>
        <dbReference type="PROSITE" id="PS51984"/>
    </source>
</evidence>
<feature type="binding site" evidence="9">
    <location>
        <position position="204"/>
    </location>
    <ligand>
        <name>ATP</name>
        <dbReference type="ChEBI" id="CHEBI:30616"/>
    </ligand>
</feature>
<feature type="domain" description="Cryptic POLO box 1 (CPB1)" evidence="14">
    <location>
        <begin position="395"/>
        <end position="496"/>
    </location>
</feature>
<keyword evidence="6" id="KW-0418">Kinase</keyword>
<feature type="compositionally biased region" description="Low complexity" evidence="12">
    <location>
        <begin position="608"/>
        <end position="622"/>
    </location>
</feature>
<feature type="compositionally biased region" description="Polar residues" evidence="12">
    <location>
        <begin position="652"/>
        <end position="669"/>
    </location>
</feature>
<dbReference type="EMBL" id="QEAO01000005">
    <property type="protein sequence ID" value="TPX36160.1"/>
    <property type="molecule type" value="Genomic_DNA"/>
</dbReference>
<dbReference type="AlphaFoldDB" id="A0A507C3Q5"/>
<evidence type="ECO:0000256" key="3">
    <source>
        <dbReference type="ARBA" id="ARBA00022527"/>
    </source>
</evidence>
<dbReference type="InterPro" id="IPR017441">
    <property type="entry name" value="Protein_kinase_ATP_BS"/>
</dbReference>
<dbReference type="GO" id="GO:0005524">
    <property type="term" value="F:ATP binding"/>
    <property type="evidence" value="ECO:0007669"/>
    <property type="project" value="UniProtKB-UniRule"/>
</dbReference>
<gene>
    <name evidence="16" type="ORF">SmJEL517_g01652</name>
</gene>
<dbReference type="Pfam" id="PF00069">
    <property type="entry name" value="Pkinase"/>
    <property type="match status" value="1"/>
</dbReference>
<dbReference type="SUPFAM" id="SSF56112">
    <property type="entry name" value="Protein kinase-like (PK-like)"/>
    <property type="match status" value="1"/>
</dbReference>
<dbReference type="PROSITE" id="PS00107">
    <property type="entry name" value="PROTEIN_KINASE_ATP"/>
    <property type="match status" value="1"/>
</dbReference>
<evidence type="ECO:0000256" key="11">
    <source>
        <dbReference type="PROSITE-ProRule" id="PRU10141"/>
    </source>
</evidence>
<evidence type="ECO:0000256" key="9">
    <source>
        <dbReference type="PIRSR" id="PIRSR630616-2"/>
    </source>
</evidence>
<dbReference type="Gene3D" id="3.30.1120.30">
    <property type="entry name" value="POLO box domain"/>
    <property type="match status" value="1"/>
</dbReference>
<keyword evidence="7 9" id="KW-0067">ATP-binding</keyword>
<evidence type="ECO:0000256" key="6">
    <source>
        <dbReference type="ARBA" id="ARBA00022777"/>
    </source>
</evidence>
<evidence type="ECO:0000256" key="2">
    <source>
        <dbReference type="ARBA" id="ARBA00022490"/>
    </source>
</evidence>
<feature type="active site" description="Proton acceptor" evidence="8">
    <location>
        <position position="186"/>
    </location>
</feature>
<keyword evidence="5 9" id="KW-0547">Nucleotide-binding</keyword>
<dbReference type="Pfam" id="PF18190">
    <property type="entry name" value="Plk4_PB1"/>
    <property type="match status" value="1"/>
</dbReference>
<organism evidence="16 17">
    <name type="scientific">Synchytrium microbalum</name>
    <dbReference type="NCBI Taxonomy" id="1806994"/>
    <lineage>
        <taxon>Eukaryota</taxon>
        <taxon>Fungi</taxon>
        <taxon>Fungi incertae sedis</taxon>
        <taxon>Chytridiomycota</taxon>
        <taxon>Chytridiomycota incertae sedis</taxon>
        <taxon>Chytridiomycetes</taxon>
        <taxon>Synchytriales</taxon>
        <taxon>Synchytriaceae</taxon>
        <taxon>Synchytrium</taxon>
    </lineage>
</organism>
<evidence type="ECO:0000259" key="13">
    <source>
        <dbReference type="PROSITE" id="PS50011"/>
    </source>
</evidence>
<dbReference type="InterPro" id="IPR033698">
    <property type="entry name" value="POLO_box_Plk4_2"/>
</dbReference>
<evidence type="ECO:0000259" key="15">
    <source>
        <dbReference type="PROSITE" id="PS51985"/>
    </source>
</evidence>
<feature type="domain" description="Cryptic POLO box 2 (CPB2)" evidence="15">
    <location>
        <begin position="497"/>
        <end position="614"/>
    </location>
</feature>
<dbReference type="InterPro" id="IPR008271">
    <property type="entry name" value="Ser/Thr_kinase_AS"/>
</dbReference>
<sequence>MLTHEERWTDAPVRRVESTAARMKEGKVIIPPTEPLANYSFTSPSKPTKRPFSNRIEDYELRELLGRGGFGFVHKAISKCRGSYGREVAIKLIDKKLMKASNMTRRVANEVEVHWQLHHSSVLELYNYFEDTQYVYLVMELCKQGELYRYIQKRKQPLSEPEARHVLSQITRGLMYLHANGIIHRDLKLSNLLLTDNFDVKIADFGLAVKLSEPDGEQKTMCGTPNYISPEIVSRQPYGLMSDVWSLGCMVVTLLTGTPPFESSAVKQTLDRVSRVDYVLPDSLSVEAKDLITRLLQKDPKRRLPLNKILAHPFFSPSLPFTPLRALGSECIKKTASTDAIKSKPDQQRNGFLANSTVSRPVADKGVADKGVADKGVAAGGLSRIQGSQPVSNTELDQQLPPFSTVRLKPLKQKTKHGNVAILNSGWLYLDFVEEPFLLMISPDSQQIDFFERHCDPTLDTCTDRPWKSFTRSTLPTSYAKKFRYACRFVDLVRSKTPKILFYSPQAKCILMENGPLADFEMTFHNSETKVHYSVAKNSLQITCQRPGSSTTETHTIDTSNVSNLSLQSHLIPIFKHVQDCLRQCLDVESSSKTDGSTKYPMIIKASSASVSPSARSSQALSPTLSLHPSSMSTYTASAAGNANGNGGSVGHKSNYSENGEGRSVTSKPTHSEAPVASMESKRPASSILKPETQSRQQQQQPQQQPQSTSRPISVMSSKERVMATSIGSSSSAAPPESTKSRPARSAVSDSATLHSKPNGVRRSNNDDAASVVSASTSANGTSSQAMPCYLRDVGWCIRNGDGKFLMLFQDGIAVTVEAKHQTLLYCDYGSTGGASERFAIDRNLPDHVKSKLVHFPVFLQMFK</sequence>
<dbReference type="RefSeq" id="XP_031026473.1">
    <property type="nucleotide sequence ID" value="XM_031167580.1"/>
</dbReference>
<dbReference type="OrthoDB" id="408964at2759"/>
<dbReference type="InterPro" id="IPR046437">
    <property type="entry name" value="Ser_Thr-PK_POLO_box_1_sf"/>
</dbReference>
<name>A0A507C3Q5_9FUNG</name>
<comment type="caution">
    <text evidence="16">The sequence shown here is derived from an EMBL/GenBank/DDBJ whole genome shotgun (WGS) entry which is preliminary data.</text>
</comment>
<dbReference type="FunFam" id="1.10.510.10:FF:000571">
    <property type="entry name" value="Maternal embryonic leucine zipper kinase"/>
    <property type="match status" value="1"/>
</dbReference>
<dbReference type="InterPro" id="IPR000719">
    <property type="entry name" value="Prot_kinase_dom"/>
</dbReference>
<evidence type="ECO:0000256" key="4">
    <source>
        <dbReference type="ARBA" id="ARBA00022679"/>
    </source>
</evidence>
<dbReference type="SMART" id="SM00220">
    <property type="entry name" value="S_TKc"/>
    <property type="match status" value="1"/>
</dbReference>
<keyword evidence="17" id="KW-1185">Reference proteome</keyword>
<feature type="binding site" evidence="9 11">
    <location>
        <position position="91"/>
    </location>
    <ligand>
        <name>ATP</name>
        <dbReference type="ChEBI" id="CHEBI:30616"/>
    </ligand>
</feature>
<dbReference type="FunFam" id="3.30.200.20:FF:000042">
    <property type="entry name" value="Aurora kinase A"/>
    <property type="match status" value="1"/>
</dbReference>
<dbReference type="PROSITE" id="PS51984">
    <property type="entry name" value="CPB1"/>
    <property type="match status" value="1"/>
</dbReference>
<dbReference type="GO" id="GO:0004674">
    <property type="term" value="F:protein serine/threonine kinase activity"/>
    <property type="evidence" value="ECO:0007669"/>
    <property type="project" value="UniProtKB-KW"/>
</dbReference>
<dbReference type="Gene3D" id="1.10.510.10">
    <property type="entry name" value="Transferase(Phosphotransferase) domain 1"/>
    <property type="match status" value="1"/>
</dbReference>
<dbReference type="STRING" id="1806994.A0A507C3Q5"/>
<dbReference type="Gene3D" id="3.30.1120.130">
    <property type="match status" value="1"/>
</dbReference>
<evidence type="ECO:0000313" key="17">
    <source>
        <dbReference type="Proteomes" id="UP000319731"/>
    </source>
</evidence>
<dbReference type="GeneID" id="42002877"/>
<evidence type="ECO:0000256" key="10">
    <source>
        <dbReference type="PIRSR" id="PIRSR630616-3"/>
    </source>
</evidence>
<dbReference type="InterPro" id="IPR036947">
    <property type="entry name" value="POLO_box_dom_sf"/>
</dbReference>
<dbReference type="Gene3D" id="3.30.1120.120">
    <property type="match status" value="1"/>
</dbReference>
<feature type="compositionally biased region" description="Low complexity" evidence="12">
    <location>
        <begin position="767"/>
        <end position="784"/>
    </location>
</feature>
<dbReference type="InterPro" id="IPR030616">
    <property type="entry name" value="Aur-like"/>
</dbReference>
<dbReference type="PROSITE" id="PS50011">
    <property type="entry name" value="PROTEIN_KINASE_DOM"/>
    <property type="match status" value="1"/>
</dbReference>
<dbReference type="PROSITE" id="PS00108">
    <property type="entry name" value="PROTEIN_KINASE_ST"/>
    <property type="match status" value="1"/>
</dbReference>
<evidence type="ECO:0000256" key="12">
    <source>
        <dbReference type="SAM" id="MobiDB-lite"/>
    </source>
</evidence>
<evidence type="ECO:0000256" key="5">
    <source>
        <dbReference type="ARBA" id="ARBA00022741"/>
    </source>
</evidence>
<feature type="region of interest" description="Disordered" evidence="12">
    <location>
        <begin position="637"/>
        <end position="784"/>
    </location>
</feature>
<keyword evidence="2" id="KW-0963">Cytoplasm</keyword>
<dbReference type="PROSITE" id="PS51985">
    <property type="entry name" value="CPB2"/>
    <property type="match status" value="1"/>
</dbReference>
<dbReference type="Proteomes" id="UP000319731">
    <property type="component" value="Unassembled WGS sequence"/>
</dbReference>
<dbReference type="InterPro" id="IPR011009">
    <property type="entry name" value="Kinase-like_dom_sf"/>
</dbReference>
<evidence type="ECO:0000313" key="16">
    <source>
        <dbReference type="EMBL" id="TPX36160.1"/>
    </source>
</evidence>
<feature type="region of interest" description="Disordered" evidence="12">
    <location>
        <begin position="608"/>
        <end position="627"/>
    </location>
</feature>
<dbReference type="PANTHER" id="PTHR24350">
    <property type="entry name" value="SERINE/THREONINE-PROTEIN KINASE IAL-RELATED"/>
    <property type="match status" value="1"/>
</dbReference>
<evidence type="ECO:0000256" key="1">
    <source>
        <dbReference type="ARBA" id="ARBA00004496"/>
    </source>
</evidence>
<keyword evidence="3" id="KW-0723">Serine/threonine-protein kinase</keyword>
<dbReference type="GO" id="GO:0005737">
    <property type="term" value="C:cytoplasm"/>
    <property type="evidence" value="ECO:0007669"/>
    <property type="project" value="UniProtKB-SubCell"/>
</dbReference>
<evidence type="ECO:0000256" key="8">
    <source>
        <dbReference type="PIRSR" id="PIRSR630616-1"/>
    </source>
</evidence>
<evidence type="ECO:0000256" key="7">
    <source>
        <dbReference type="ARBA" id="ARBA00022840"/>
    </source>
</evidence>
<dbReference type="Pfam" id="PF18409">
    <property type="entry name" value="Plk4_PB2"/>
    <property type="match status" value="1"/>
</dbReference>
<comment type="subcellular location">
    <subcellularLocation>
        <location evidence="1">Cytoplasm</location>
    </subcellularLocation>
</comment>
<dbReference type="InterPro" id="IPR047108">
    <property type="entry name" value="Plk4-like_POLO_box_2_sf"/>
</dbReference>
<feature type="domain" description="Protein kinase" evidence="13">
    <location>
        <begin position="59"/>
        <end position="315"/>
    </location>
</feature>